<evidence type="ECO:0000313" key="5">
    <source>
        <dbReference type="Proteomes" id="UP000015104"/>
    </source>
</evidence>
<accession>T1L1Y2</accession>
<dbReference type="GeneID" id="107369528"/>
<sequence>MVKKLRILCSAMDSQGHVNAILGFAKILEQRGHQVIMALAPGWKAAIEKHNFEFIPLKLASSVKEEKEVKDEKKVGDESNGKDEEANSVKKVEEKSNSNDSKIVDSKSENEPSVNKDKKNSEAPNQQLIAIIKNQVQDFRLRPMEAIQNSARKIDMWLDWYEKQFAFDDALQEVMDAVKPDMIVLDFMLRLPCLEKSSIPWAQLFSCNPIMLYKDHCPPATTGFPTDSPRELWNEYIALREVANKPIVDYINNWLTSRGVRPYAKGEMIPVGESKWLNFYTYPSVLDYNDIAPRPAKWVRMDGSVREPDDKKPFVLPEKLAGKPGSLIYFSLGSMGSVDLELMRRVISVCAKSPHRFIVSKGPLHEQIELPDNMWGERYVNQLAILPHVDLVITHAGNNTLTESLYFGKPVILMPLFFDQLDNAQRAHEKDVGIRIDTYYFQDSDLLDAIEKLLNDEPLKEKLAAISASLKSSTTKETVCELIEKTVALGKSPFDDNQVKQ</sequence>
<dbReference type="SUPFAM" id="SSF53756">
    <property type="entry name" value="UDP-Glycosyltransferase/glycogen phosphorylase"/>
    <property type="match status" value="1"/>
</dbReference>
<keyword evidence="5" id="KW-1185">Reference proteome</keyword>
<evidence type="ECO:0000313" key="3">
    <source>
        <dbReference type="EMBL" id="AHX56914.1"/>
    </source>
</evidence>
<evidence type="ECO:0000256" key="2">
    <source>
        <dbReference type="SAM" id="MobiDB-lite"/>
    </source>
</evidence>
<dbReference type="GO" id="GO:0008194">
    <property type="term" value="F:UDP-glycosyltransferase activity"/>
    <property type="evidence" value="ECO:0007669"/>
    <property type="project" value="InterPro"/>
</dbReference>
<keyword evidence="1 3" id="KW-0808">Transferase</keyword>
<dbReference type="Pfam" id="PF00201">
    <property type="entry name" value="UDPGT"/>
    <property type="match status" value="1"/>
</dbReference>
<organism evidence="4 5">
    <name type="scientific">Tetranychus urticae</name>
    <name type="common">Two-spotted spider mite</name>
    <dbReference type="NCBI Taxonomy" id="32264"/>
    <lineage>
        <taxon>Eukaryota</taxon>
        <taxon>Metazoa</taxon>
        <taxon>Ecdysozoa</taxon>
        <taxon>Arthropoda</taxon>
        <taxon>Chelicerata</taxon>
        <taxon>Arachnida</taxon>
        <taxon>Acari</taxon>
        <taxon>Acariformes</taxon>
        <taxon>Trombidiformes</taxon>
        <taxon>Prostigmata</taxon>
        <taxon>Eleutherengona</taxon>
        <taxon>Raphignathae</taxon>
        <taxon>Tetranychoidea</taxon>
        <taxon>Tetranychidae</taxon>
        <taxon>Tetranychus</taxon>
    </lineage>
</organism>
<dbReference type="CDD" id="cd03784">
    <property type="entry name" value="GT1_Gtf-like"/>
    <property type="match status" value="1"/>
</dbReference>
<dbReference type="KEGG" id="tut:107369528"/>
<dbReference type="HOGENOM" id="CLU_000537_0_0_1"/>
<dbReference type="EnsemblMetazoa" id="tetur32g01250.1">
    <property type="protein sequence ID" value="tetur32g01250.1"/>
    <property type="gene ID" value="tetur32g01250"/>
</dbReference>
<dbReference type="PANTHER" id="PTHR48050">
    <property type="entry name" value="STEROL 3-BETA-GLUCOSYLTRANSFERASE"/>
    <property type="match status" value="1"/>
</dbReference>
<protein>
    <submittedName>
        <fullName evidence="3">UDP-glycosyltransferase 205B2</fullName>
    </submittedName>
</protein>
<reference evidence="5" key="1">
    <citation type="submission" date="2011-08" db="EMBL/GenBank/DDBJ databases">
        <authorList>
            <person name="Rombauts S."/>
        </authorList>
    </citation>
    <scope>NUCLEOTIDE SEQUENCE</scope>
    <source>
        <strain evidence="5">London</strain>
    </source>
</reference>
<dbReference type="InterPro" id="IPR050426">
    <property type="entry name" value="Glycosyltransferase_28"/>
</dbReference>
<reference evidence="3" key="2">
    <citation type="journal article" date="2014" name="Insect Biochem. Mol. Biol.">
        <title>Bacterial origin of a diverse family of UDP-glycosyltransferase genes in the Tetranychus urticae genome.</title>
        <authorList>
            <person name="Ahn S.J."/>
            <person name="Dermauw W."/>
            <person name="Wybouw N."/>
            <person name="Heckel D.G."/>
            <person name="Van Leeuwen T."/>
        </authorList>
    </citation>
    <scope>NUCLEOTIDE SEQUENCE</scope>
</reference>
<dbReference type="OrthoDB" id="5835829at2759"/>
<dbReference type="InterPro" id="IPR002213">
    <property type="entry name" value="UDP_glucos_trans"/>
</dbReference>
<dbReference type="AlphaFoldDB" id="T1L1Y2"/>
<dbReference type="Proteomes" id="UP000015104">
    <property type="component" value="Unassembled WGS sequence"/>
</dbReference>
<dbReference type="OMA" id="AMDSQGH"/>
<reference evidence="4" key="4">
    <citation type="submission" date="2015-06" db="UniProtKB">
        <authorList>
            <consortium name="EnsemblMetazoa"/>
        </authorList>
    </citation>
    <scope>IDENTIFICATION</scope>
</reference>
<feature type="region of interest" description="Disordered" evidence="2">
    <location>
        <begin position="66"/>
        <end position="127"/>
    </location>
</feature>
<feature type="compositionally biased region" description="Basic and acidic residues" evidence="2">
    <location>
        <begin position="66"/>
        <end position="121"/>
    </location>
</feature>
<evidence type="ECO:0000256" key="1">
    <source>
        <dbReference type="ARBA" id="ARBA00022679"/>
    </source>
</evidence>
<dbReference type="EMBL" id="CAEY01000922">
    <property type="status" value="NOT_ANNOTATED_CDS"/>
    <property type="molecule type" value="Genomic_DNA"/>
</dbReference>
<evidence type="ECO:0000313" key="4">
    <source>
        <dbReference type="EnsemblMetazoa" id="tetur32g01250.1"/>
    </source>
</evidence>
<dbReference type="Gene3D" id="3.40.50.2000">
    <property type="entry name" value="Glycogen Phosphorylase B"/>
    <property type="match status" value="2"/>
</dbReference>
<name>T1L1Y2_TETUR</name>
<proteinExistence type="evidence at transcript level"/>
<dbReference type="eggNOG" id="KOG1192">
    <property type="taxonomic scope" value="Eukaryota"/>
</dbReference>
<gene>
    <name evidence="4" type="primary">107369528</name>
    <name evidence="3" type="synonym">UGT205B2</name>
</gene>
<dbReference type="RefSeq" id="NP_001310096.1">
    <property type="nucleotide sequence ID" value="NM_001323167.1"/>
</dbReference>
<reference evidence="3" key="3">
    <citation type="submission" date="2014-03" db="EMBL/GenBank/DDBJ databases">
        <authorList>
            <person name="Ahn S.-J."/>
            <person name="Dermauw W."/>
            <person name="Wybouw N."/>
            <person name="Heckel D.G."/>
            <person name="Van Leeuwen T."/>
        </authorList>
    </citation>
    <scope>NUCLEOTIDE SEQUENCE</scope>
</reference>
<dbReference type="EMBL" id="KJ584787">
    <property type="protein sequence ID" value="AHX56914.1"/>
    <property type="molecule type" value="mRNA"/>
</dbReference>
<dbReference type="PANTHER" id="PTHR48050:SF13">
    <property type="entry name" value="STEROL 3-BETA-GLUCOSYLTRANSFERASE UGT80A2"/>
    <property type="match status" value="1"/>
</dbReference>